<accession>A0ABT7UEX8</accession>
<dbReference type="CDD" id="cd02440">
    <property type="entry name" value="AdoMet_MTases"/>
    <property type="match status" value="1"/>
</dbReference>
<dbReference type="InterPro" id="IPR013216">
    <property type="entry name" value="Methyltransf_11"/>
</dbReference>
<dbReference type="Proteomes" id="UP001529340">
    <property type="component" value="Unassembled WGS sequence"/>
</dbReference>
<dbReference type="PANTHER" id="PTHR43861:SF1">
    <property type="entry name" value="TRANS-ACONITATE 2-METHYLTRANSFERASE"/>
    <property type="match status" value="1"/>
</dbReference>
<keyword evidence="2" id="KW-0808">Transferase</keyword>
<gene>
    <name evidence="2" type="ORF">QUV96_07670</name>
</gene>
<dbReference type="PANTHER" id="PTHR43861">
    <property type="entry name" value="TRANS-ACONITATE 2-METHYLTRANSFERASE-RELATED"/>
    <property type="match status" value="1"/>
</dbReference>
<evidence type="ECO:0000313" key="2">
    <source>
        <dbReference type="EMBL" id="MDM8157513.1"/>
    </source>
</evidence>
<dbReference type="SUPFAM" id="SSF53335">
    <property type="entry name" value="S-adenosyl-L-methionine-dependent methyltransferases"/>
    <property type="match status" value="1"/>
</dbReference>
<evidence type="ECO:0000313" key="3">
    <source>
        <dbReference type="Proteomes" id="UP001529340"/>
    </source>
</evidence>
<feature type="domain" description="Methyltransferase type 11" evidence="1">
    <location>
        <begin position="30"/>
        <end position="124"/>
    </location>
</feature>
<dbReference type="GO" id="GO:0032259">
    <property type="term" value="P:methylation"/>
    <property type="evidence" value="ECO:0007669"/>
    <property type="project" value="UniProtKB-KW"/>
</dbReference>
<dbReference type="Gene3D" id="3.40.50.150">
    <property type="entry name" value="Vaccinia Virus protein VP39"/>
    <property type="match status" value="1"/>
</dbReference>
<dbReference type="GO" id="GO:0008168">
    <property type="term" value="F:methyltransferase activity"/>
    <property type="evidence" value="ECO:0007669"/>
    <property type="project" value="UniProtKB-KW"/>
</dbReference>
<proteinExistence type="predicted"/>
<name>A0ABT7UEX8_9FIRM</name>
<organism evidence="2 3">
    <name type="scientific">Amedibacillus dolichus</name>
    <dbReference type="NCBI Taxonomy" id="31971"/>
    <lineage>
        <taxon>Bacteria</taxon>
        <taxon>Bacillati</taxon>
        <taxon>Bacillota</taxon>
        <taxon>Erysipelotrichia</taxon>
        <taxon>Erysipelotrichales</taxon>
        <taxon>Erysipelotrichaceae</taxon>
        <taxon>Amedibacillus</taxon>
    </lineage>
</organism>
<dbReference type="Pfam" id="PF08241">
    <property type="entry name" value="Methyltransf_11"/>
    <property type="match status" value="1"/>
</dbReference>
<reference evidence="2" key="1">
    <citation type="submission" date="2023-06" db="EMBL/GenBank/DDBJ databases">
        <title>Identification and characterization of horizontal gene transfer across gut microbiota members of farm animals based on homology search.</title>
        <authorList>
            <person name="Schwarzerova J."/>
            <person name="Nykrynova M."/>
            <person name="Jureckova K."/>
            <person name="Cejkova D."/>
            <person name="Rychlik I."/>
        </authorList>
    </citation>
    <scope>NUCLEOTIDE SEQUENCE</scope>
    <source>
        <strain evidence="2">ET39</strain>
    </source>
</reference>
<sequence length="227" mass="25663">MERSRKGLEGAGEWPTLEGMLPDLNGLRMLDLGCGYGWHCRYAIQHGASAVVGVDLSERMLERARSMGEDARITYMHAAMETIDFPKASFDLILSSLAFHYVADYPGLLKKLHAVLRPQGQLLFSCEHPIFTAQGPQEWERDAQGNIRHFPVDHYFAEGARDACFLGEHVVKYHRTLTTLLHGLVENGFVIEDVQEPKPTAAMLAADEQMKEELRRPMMLIVSARRR</sequence>
<comment type="caution">
    <text evidence="2">The sequence shown here is derived from an EMBL/GenBank/DDBJ whole genome shotgun (WGS) entry which is preliminary data.</text>
</comment>
<keyword evidence="2" id="KW-0489">Methyltransferase</keyword>
<dbReference type="EMBL" id="JAUDCG010000031">
    <property type="protein sequence ID" value="MDM8157513.1"/>
    <property type="molecule type" value="Genomic_DNA"/>
</dbReference>
<reference evidence="2" key="2">
    <citation type="submission" date="2023-06" db="EMBL/GenBank/DDBJ databases">
        <authorList>
            <person name="Zeman M."/>
            <person name="Kubasova T."/>
            <person name="Jahodarova E."/>
            <person name="Nykrynova M."/>
            <person name="Rychlik I."/>
        </authorList>
    </citation>
    <scope>NUCLEOTIDE SEQUENCE</scope>
    <source>
        <strain evidence="2">ET39</strain>
    </source>
</reference>
<dbReference type="InterPro" id="IPR029063">
    <property type="entry name" value="SAM-dependent_MTases_sf"/>
</dbReference>
<dbReference type="EC" id="2.1.1.-" evidence="2"/>
<evidence type="ECO:0000259" key="1">
    <source>
        <dbReference type="Pfam" id="PF08241"/>
    </source>
</evidence>
<keyword evidence="3" id="KW-1185">Reference proteome</keyword>
<protein>
    <submittedName>
        <fullName evidence="2">Class I SAM-dependent methyltransferase</fullName>
        <ecNumber evidence="2">2.1.1.-</ecNumber>
    </submittedName>
</protein>